<comment type="caution">
    <text evidence="1">The sequence shown here is derived from an EMBL/GenBank/DDBJ whole genome shotgun (WGS) entry which is preliminary data.</text>
</comment>
<accession>A0AAU9MVM6</accession>
<keyword evidence="2" id="KW-1185">Reference proteome</keyword>
<evidence type="ECO:0000313" key="2">
    <source>
        <dbReference type="Proteomes" id="UP001157418"/>
    </source>
</evidence>
<gene>
    <name evidence="1" type="ORF">LVIROSA_LOCUS17672</name>
</gene>
<evidence type="ECO:0000313" key="1">
    <source>
        <dbReference type="EMBL" id="CAH1430930.1"/>
    </source>
</evidence>
<organism evidence="1 2">
    <name type="scientific">Lactuca virosa</name>
    <dbReference type="NCBI Taxonomy" id="75947"/>
    <lineage>
        <taxon>Eukaryota</taxon>
        <taxon>Viridiplantae</taxon>
        <taxon>Streptophyta</taxon>
        <taxon>Embryophyta</taxon>
        <taxon>Tracheophyta</taxon>
        <taxon>Spermatophyta</taxon>
        <taxon>Magnoliopsida</taxon>
        <taxon>eudicotyledons</taxon>
        <taxon>Gunneridae</taxon>
        <taxon>Pentapetalae</taxon>
        <taxon>asterids</taxon>
        <taxon>campanulids</taxon>
        <taxon>Asterales</taxon>
        <taxon>Asteraceae</taxon>
        <taxon>Cichorioideae</taxon>
        <taxon>Cichorieae</taxon>
        <taxon>Lactucinae</taxon>
        <taxon>Lactuca</taxon>
    </lineage>
</organism>
<name>A0AAU9MVM6_9ASTR</name>
<protein>
    <submittedName>
        <fullName evidence="1">Uncharacterized protein</fullName>
    </submittedName>
</protein>
<sequence>MPGIDCPFFSPTEQITPTVAFVFHPCVWFDCFTLFVEDEEESRKVVFRSLKLEDLYILNTSGPLIMERKMDHLVGFLVDFNIKLVLVLIVIVD</sequence>
<proteinExistence type="predicted"/>
<dbReference type="Proteomes" id="UP001157418">
    <property type="component" value="Unassembled WGS sequence"/>
</dbReference>
<reference evidence="1 2" key="1">
    <citation type="submission" date="2022-01" db="EMBL/GenBank/DDBJ databases">
        <authorList>
            <person name="Xiong W."/>
            <person name="Schranz E."/>
        </authorList>
    </citation>
    <scope>NUCLEOTIDE SEQUENCE [LARGE SCALE GENOMIC DNA]</scope>
</reference>
<dbReference type="EMBL" id="CAKMRJ010003334">
    <property type="protein sequence ID" value="CAH1430930.1"/>
    <property type="molecule type" value="Genomic_DNA"/>
</dbReference>
<dbReference type="AlphaFoldDB" id="A0AAU9MVM6"/>